<evidence type="ECO:0000259" key="1">
    <source>
        <dbReference type="SMART" id="SM01321"/>
    </source>
</evidence>
<name>A0A1F7UTS6_9BACT</name>
<dbReference type="PANTHER" id="PTHR34322:SF2">
    <property type="entry name" value="TRANSPOSASE IS200-LIKE DOMAIN-CONTAINING PROTEIN"/>
    <property type="match status" value="1"/>
</dbReference>
<reference evidence="2 3" key="1">
    <citation type="journal article" date="2016" name="Nat. Commun.">
        <title>Thousands of microbial genomes shed light on interconnected biogeochemical processes in an aquifer system.</title>
        <authorList>
            <person name="Anantharaman K."/>
            <person name="Brown C.T."/>
            <person name="Hug L.A."/>
            <person name="Sharon I."/>
            <person name="Castelle C.J."/>
            <person name="Probst A.J."/>
            <person name="Thomas B.C."/>
            <person name="Singh A."/>
            <person name="Wilkins M.J."/>
            <person name="Karaoz U."/>
            <person name="Brodie E.L."/>
            <person name="Williams K.H."/>
            <person name="Hubbard S.S."/>
            <person name="Banfield J.F."/>
        </authorList>
    </citation>
    <scope>NUCLEOTIDE SEQUENCE [LARGE SCALE GENOMIC DNA]</scope>
</reference>
<feature type="domain" description="Transposase IS200-like" evidence="1">
    <location>
        <begin position="8"/>
        <end position="157"/>
    </location>
</feature>
<evidence type="ECO:0000313" key="2">
    <source>
        <dbReference type="EMBL" id="OGL81720.1"/>
    </source>
</evidence>
<dbReference type="Proteomes" id="UP000176897">
    <property type="component" value="Unassembled WGS sequence"/>
</dbReference>
<dbReference type="GO" id="GO:0003677">
    <property type="term" value="F:DNA binding"/>
    <property type="evidence" value="ECO:0007669"/>
    <property type="project" value="InterPro"/>
</dbReference>
<gene>
    <name evidence="2" type="ORF">A3B21_04710</name>
</gene>
<dbReference type="PANTHER" id="PTHR34322">
    <property type="entry name" value="TRANSPOSASE, Y1_TNP DOMAIN-CONTAINING"/>
    <property type="match status" value="1"/>
</dbReference>
<dbReference type="EMBL" id="MGEJ01000003">
    <property type="protein sequence ID" value="OGL81720.1"/>
    <property type="molecule type" value="Genomic_DNA"/>
</dbReference>
<sequence length="244" mass="28828">MRKVQFVLENFYHIFNRGVDKRNIFEDQADYRRFYASMFLFNNSLFIPSTGRETSVFTRTSLSDVQSDVHHSVMDEPRELLVRIISFCLMPNHFHMLLEPLVENGISKFMHRFTMGYVKYFNKRYKRTGALFEGEFKAVLAKRDAQFEHLPRYIHLNALDLADLKWRDGKVEDWNKALGFLEQYPWSSHPVYIGKSQPLQVVEPGVMSQIFDTPEKYLRFLKGWAGREFSTDPSRRDVAYDSSP</sequence>
<dbReference type="GO" id="GO:0004803">
    <property type="term" value="F:transposase activity"/>
    <property type="evidence" value="ECO:0007669"/>
    <property type="project" value="InterPro"/>
</dbReference>
<dbReference type="InterPro" id="IPR036515">
    <property type="entry name" value="Transposase_17_sf"/>
</dbReference>
<dbReference type="SMART" id="SM01321">
    <property type="entry name" value="Y1_Tnp"/>
    <property type="match status" value="1"/>
</dbReference>
<proteinExistence type="predicted"/>
<accession>A0A1F7UTS6</accession>
<dbReference type="Gene3D" id="3.30.70.1290">
    <property type="entry name" value="Transposase IS200-like"/>
    <property type="match status" value="1"/>
</dbReference>
<dbReference type="GO" id="GO:0006313">
    <property type="term" value="P:DNA transposition"/>
    <property type="evidence" value="ECO:0007669"/>
    <property type="project" value="InterPro"/>
</dbReference>
<dbReference type="STRING" id="1802401.A3B21_04710"/>
<dbReference type="InterPro" id="IPR002686">
    <property type="entry name" value="Transposase_17"/>
</dbReference>
<comment type="caution">
    <text evidence="2">The sequence shown here is derived from an EMBL/GenBank/DDBJ whole genome shotgun (WGS) entry which is preliminary data.</text>
</comment>
<dbReference type="Pfam" id="PF01797">
    <property type="entry name" value="Y1_Tnp"/>
    <property type="match status" value="1"/>
</dbReference>
<protein>
    <recommendedName>
        <fullName evidence="1">Transposase IS200-like domain-containing protein</fullName>
    </recommendedName>
</protein>
<evidence type="ECO:0000313" key="3">
    <source>
        <dbReference type="Proteomes" id="UP000176897"/>
    </source>
</evidence>
<organism evidence="2 3">
    <name type="scientific">Candidatus Uhrbacteria bacterium RIFCSPLOWO2_01_FULL_47_24</name>
    <dbReference type="NCBI Taxonomy" id="1802401"/>
    <lineage>
        <taxon>Bacteria</taxon>
        <taxon>Candidatus Uhriibacteriota</taxon>
    </lineage>
</organism>
<dbReference type="AlphaFoldDB" id="A0A1F7UTS6"/>
<dbReference type="SUPFAM" id="SSF143422">
    <property type="entry name" value="Transposase IS200-like"/>
    <property type="match status" value="1"/>
</dbReference>